<dbReference type="InterPro" id="IPR002696">
    <property type="entry name" value="Membr_insert_effic_factor_YidD"/>
</dbReference>
<dbReference type="NCBIfam" id="TIGR00278">
    <property type="entry name" value="membrane protein insertion efficiency factor YidD"/>
    <property type="match status" value="1"/>
</dbReference>
<dbReference type="OrthoDB" id="9801753at2"/>
<dbReference type="STRING" id="1313304.CALK_1976"/>
<name>U7D7V9_9BACT</name>
<evidence type="ECO:0008006" key="3">
    <source>
        <dbReference type="Google" id="ProtNLM"/>
    </source>
</evidence>
<organism evidence="1 2">
    <name type="scientific">Chitinivibrio alkaliphilus ACht1</name>
    <dbReference type="NCBI Taxonomy" id="1313304"/>
    <lineage>
        <taxon>Bacteria</taxon>
        <taxon>Pseudomonadati</taxon>
        <taxon>Fibrobacterota</taxon>
        <taxon>Chitinivibrionia</taxon>
        <taxon>Chitinivibrionales</taxon>
        <taxon>Chitinivibrionaceae</taxon>
        <taxon>Chitinivibrio</taxon>
    </lineage>
</organism>
<dbReference type="Proteomes" id="UP000017148">
    <property type="component" value="Unassembled WGS sequence"/>
</dbReference>
<evidence type="ECO:0000313" key="2">
    <source>
        <dbReference type="Proteomes" id="UP000017148"/>
    </source>
</evidence>
<dbReference type="PANTHER" id="PTHR33383">
    <property type="entry name" value="MEMBRANE PROTEIN INSERTION EFFICIENCY FACTOR-RELATED"/>
    <property type="match status" value="1"/>
</dbReference>
<dbReference type="Pfam" id="PF01809">
    <property type="entry name" value="YidD"/>
    <property type="match status" value="1"/>
</dbReference>
<sequence>MRQWGKDILAAVLYAVIQAGKTIFLLDRGVCRFTPSCSVYARDAVKTLPLHRAMLQIIQRLIRCRPGGGFGYDPVQTNEVENE</sequence>
<dbReference type="EMBL" id="ASJR01000018">
    <property type="protein sequence ID" value="ERP31177.1"/>
    <property type="molecule type" value="Genomic_DNA"/>
</dbReference>
<dbReference type="RefSeq" id="WP_022637396.1">
    <property type="nucleotide sequence ID" value="NZ_ASJR01000018.1"/>
</dbReference>
<dbReference type="PANTHER" id="PTHR33383:SF1">
    <property type="entry name" value="MEMBRANE PROTEIN INSERTION EFFICIENCY FACTOR-RELATED"/>
    <property type="match status" value="1"/>
</dbReference>
<evidence type="ECO:0000313" key="1">
    <source>
        <dbReference type="EMBL" id="ERP31177.1"/>
    </source>
</evidence>
<comment type="caution">
    <text evidence="1">The sequence shown here is derived from an EMBL/GenBank/DDBJ whole genome shotgun (WGS) entry which is preliminary data.</text>
</comment>
<keyword evidence="2" id="KW-1185">Reference proteome</keyword>
<reference evidence="1 2" key="1">
    <citation type="journal article" date="2013" name="Environ. Microbiol.">
        <title>Genome analysis of Chitinivibrio alkaliphilus gen. nov., sp. nov., a novel extremely haloalkaliphilic anaerobic chitinolytic bacterium from the candidate phylum Termite Group 3.</title>
        <authorList>
            <person name="Sorokin D.Y."/>
            <person name="Gumerov V.M."/>
            <person name="Rakitin A.L."/>
            <person name="Beletsky A.V."/>
            <person name="Damste J.S."/>
            <person name="Muyzer G."/>
            <person name="Mardanov A.V."/>
            <person name="Ravin N.V."/>
        </authorList>
    </citation>
    <scope>NUCLEOTIDE SEQUENCE [LARGE SCALE GENOMIC DNA]</scope>
    <source>
        <strain evidence="1 2">ACht1</strain>
    </source>
</reference>
<proteinExistence type="predicted"/>
<protein>
    <recommendedName>
        <fullName evidence="3">Membrane protein insertion efficiency factor</fullName>
    </recommendedName>
</protein>
<gene>
    <name evidence="1" type="ORF">CALK_1976</name>
</gene>
<accession>U7D7V9</accession>
<dbReference type="SMART" id="SM01234">
    <property type="entry name" value="Haemolytic"/>
    <property type="match status" value="1"/>
</dbReference>
<dbReference type="AlphaFoldDB" id="U7D7V9"/>